<keyword evidence="2" id="KW-1185">Reference proteome</keyword>
<proteinExistence type="predicted"/>
<name>A0ABY6N3Z1_9ALTE</name>
<dbReference type="EMBL" id="CP100390">
    <property type="protein sequence ID" value="UZE96811.1"/>
    <property type="molecule type" value="Genomic_DNA"/>
</dbReference>
<evidence type="ECO:0000313" key="2">
    <source>
        <dbReference type="Proteomes" id="UP001163739"/>
    </source>
</evidence>
<protein>
    <submittedName>
        <fullName evidence="1">Uncharacterized protein</fullName>
    </submittedName>
</protein>
<evidence type="ECO:0000313" key="1">
    <source>
        <dbReference type="EMBL" id="UZE96811.1"/>
    </source>
</evidence>
<dbReference type="RefSeq" id="WP_265048296.1">
    <property type="nucleotide sequence ID" value="NZ_CP100390.1"/>
</dbReference>
<dbReference type="Proteomes" id="UP001163739">
    <property type="component" value="Chromosome"/>
</dbReference>
<gene>
    <name evidence="1" type="ORF">NKI27_03400</name>
</gene>
<organism evidence="1 2">
    <name type="scientific">Alkalimarinus alittae</name>
    <dbReference type="NCBI Taxonomy" id="2961619"/>
    <lineage>
        <taxon>Bacteria</taxon>
        <taxon>Pseudomonadati</taxon>
        <taxon>Pseudomonadota</taxon>
        <taxon>Gammaproteobacteria</taxon>
        <taxon>Alteromonadales</taxon>
        <taxon>Alteromonadaceae</taxon>
        <taxon>Alkalimarinus</taxon>
    </lineage>
</organism>
<accession>A0ABY6N3Z1</accession>
<sequence length="65" mass="7515">MANKSEHKIWCSSKDTKKVLKISDCELMHMRLAGNLEFKKSGNAYYYLIDNNAAKGIQVTYKDDR</sequence>
<reference evidence="1" key="1">
    <citation type="submission" date="2022-06" db="EMBL/GenBank/DDBJ databases">
        <title>Alkalimarinus sp. nov., isolated from gut of a Alitta virens.</title>
        <authorList>
            <person name="Yang A.I."/>
            <person name="Shin N.-R."/>
        </authorList>
    </citation>
    <scope>NUCLEOTIDE SEQUENCE</scope>
    <source>
        <strain evidence="1">A2M4</strain>
    </source>
</reference>